<dbReference type="Proteomes" id="UP001597440">
    <property type="component" value="Unassembled WGS sequence"/>
</dbReference>
<dbReference type="RefSeq" id="WP_210352619.1">
    <property type="nucleotide sequence ID" value="NZ_JAEQMU010000001.1"/>
</dbReference>
<keyword evidence="2" id="KW-1185">Reference proteome</keyword>
<evidence type="ECO:0008006" key="3">
    <source>
        <dbReference type="Google" id="ProtNLM"/>
    </source>
</evidence>
<name>A0ABW5L6E5_9SPHI</name>
<dbReference type="EMBL" id="JBHULD010000018">
    <property type="protein sequence ID" value="MFD2556314.1"/>
    <property type="molecule type" value="Genomic_DNA"/>
</dbReference>
<sequence length="177" mass="20128">MNNNIVAVVFFAFLLVVSGLLSAQEKNIKEGIWTINNVVYRVGAPNNYGSTAVYRRDKPILKPNREIVDNIPLDYINVKVTNESEYISRVKTLLGKRKIEALNNTKERLMLTFYFAPDGKILDLTFGVKTGTLLTLDEIASIDRDLRDQYRATFSSINNGHKHLYWIAINGEIDFGK</sequence>
<evidence type="ECO:0000313" key="1">
    <source>
        <dbReference type="EMBL" id="MFD2556314.1"/>
    </source>
</evidence>
<organism evidence="1 2">
    <name type="scientific">Sphingobacterium tabacisoli</name>
    <dbReference type="NCBI Taxonomy" id="2044855"/>
    <lineage>
        <taxon>Bacteria</taxon>
        <taxon>Pseudomonadati</taxon>
        <taxon>Bacteroidota</taxon>
        <taxon>Sphingobacteriia</taxon>
        <taxon>Sphingobacteriales</taxon>
        <taxon>Sphingobacteriaceae</taxon>
        <taxon>Sphingobacterium</taxon>
    </lineage>
</organism>
<accession>A0ABW5L6E5</accession>
<protein>
    <recommendedName>
        <fullName evidence="3">DUF4833 domain-containing protein</fullName>
    </recommendedName>
</protein>
<reference evidence="2" key="1">
    <citation type="journal article" date="2019" name="Int. J. Syst. Evol. Microbiol.">
        <title>The Global Catalogue of Microorganisms (GCM) 10K type strain sequencing project: providing services to taxonomists for standard genome sequencing and annotation.</title>
        <authorList>
            <consortium name="The Broad Institute Genomics Platform"/>
            <consortium name="The Broad Institute Genome Sequencing Center for Infectious Disease"/>
            <person name="Wu L."/>
            <person name="Ma J."/>
        </authorList>
    </citation>
    <scope>NUCLEOTIDE SEQUENCE [LARGE SCALE GENOMIC DNA]</scope>
    <source>
        <strain evidence="2">KCTC 52298</strain>
    </source>
</reference>
<comment type="caution">
    <text evidence="1">The sequence shown here is derived from an EMBL/GenBank/DDBJ whole genome shotgun (WGS) entry which is preliminary data.</text>
</comment>
<evidence type="ECO:0000313" key="2">
    <source>
        <dbReference type="Proteomes" id="UP001597440"/>
    </source>
</evidence>
<proteinExistence type="predicted"/>
<gene>
    <name evidence="1" type="ORF">ACFSQW_18105</name>
</gene>